<reference evidence="9 10" key="1">
    <citation type="submission" date="2023-08" db="EMBL/GenBank/DDBJ databases">
        <title>Arthrobacter horti sp. nov., isolated from forest soil.</title>
        <authorList>
            <person name="Park M."/>
        </authorList>
    </citation>
    <scope>NUCLEOTIDE SEQUENCE [LARGE SCALE GENOMIC DNA]</scope>
    <source>
        <strain evidence="9 10">YJM1</strain>
    </source>
</reference>
<dbReference type="InterPro" id="IPR050366">
    <property type="entry name" value="BP-dependent_transpt_permease"/>
</dbReference>
<dbReference type="RefSeq" id="WP_305996686.1">
    <property type="nucleotide sequence ID" value="NZ_JAVALS010000006.1"/>
</dbReference>
<gene>
    <name evidence="9" type="ORF">Q9R02_10760</name>
</gene>
<evidence type="ECO:0000256" key="1">
    <source>
        <dbReference type="ARBA" id="ARBA00004651"/>
    </source>
</evidence>
<dbReference type="EMBL" id="JAVALS010000006">
    <property type="protein sequence ID" value="MDP5227635.1"/>
    <property type="molecule type" value="Genomic_DNA"/>
</dbReference>
<organism evidence="9 10">
    <name type="scientific">Arthrobacter horti</name>
    <dbReference type="NCBI Taxonomy" id="3068273"/>
    <lineage>
        <taxon>Bacteria</taxon>
        <taxon>Bacillati</taxon>
        <taxon>Actinomycetota</taxon>
        <taxon>Actinomycetes</taxon>
        <taxon>Micrococcales</taxon>
        <taxon>Micrococcaceae</taxon>
        <taxon>Arthrobacter</taxon>
    </lineage>
</organism>
<keyword evidence="2 7" id="KW-0813">Transport</keyword>
<feature type="transmembrane region" description="Helical" evidence="7">
    <location>
        <begin position="133"/>
        <end position="161"/>
    </location>
</feature>
<keyword evidence="5 7" id="KW-1133">Transmembrane helix</keyword>
<dbReference type="Gene3D" id="1.10.3720.10">
    <property type="entry name" value="MetI-like"/>
    <property type="match status" value="1"/>
</dbReference>
<feature type="transmembrane region" description="Helical" evidence="7">
    <location>
        <begin position="255"/>
        <end position="277"/>
    </location>
</feature>
<evidence type="ECO:0000313" key="9">
    <source>
        <dbReference type="EMBL" id="MDP5227635.1"/>
    </source>
</evidence>
<sequence length="300" mass="31604">MTQTLPTSAPTVSRWRRPLTALAQIRGMDRVVAIVAVCLVILAVIGPYITPHDILDANIAQASKAPDASHWMGTDEQGRDVFSRVLAGARYSILGSIGVVIGFSLIGVLVAAIATVGGPVVDEVLMRITDAGLAVPSMVLSLALSAAMGPSLNSAMIAMIVTGWPYTARLLRTIMRETMVLPFVEGALIMGVTRRRLMIKHVIPNSLDVLIVKWAGDIGNTILVLGALSFLGVGAQPPSAEWGAMIASSQAYMSTAWWAAFAPGMAITITAVTFGLLGESLQVRLNPEVSGQFTRVGGKS</sequence>
<comment type="subcellular location">
    <subcellularLocation>
        <location evidence="1 7">Cell membrane</location>
        <topology evidence="1 7">Multi-pass membrane protein</topology>
    </subcellularLocation>
</comment>
<feature type="transmembrane region" description="Helical" evidence="7">
    <location>
        <begin position="31"/>
        <end position="49"/>
    </location>
</feature>
<dbReference type="InterPro" id="IPR035906">
    <property type="entry name" value="MetI-like_sf"/>
</dbReference>
<accession>A0ABT9IPY6</accession>
<dbReference type="CDD" id="cd06261">
    <property type="entry name" value="TM_PBP2"/>
    <property type="match status" value="1"/>
</dbReference>
<keyword evidence="4 7" id="KW-0812">Transmembrane</keyword>
<keyword evidence="6 7" id="KW-0472">Membrane</keyword>
<dbReference type="PANTHER" id="PTHR43386">
    <property type="entry name" value="OLIGOPEPTIDE TRANSPORT SYSTEM PERMEASE PROTEIN APPC"/>
    <property type="match status" value="1"/>
</dbReference>
<comment type="similarity">
    <text evidence="7">Belongs to the binding-protein-dependent transport system permease family.</text>
</comment>
<evidence type="ECO:0000256" key="3">
    <source>
        <dbReference type="ARBA" id="ARBA00022475"/>
    </source>
</evidence>
<feature type="domain" description="ABC transmembrane type-1" evidence="8">
    <location>
        <begin position="89"/>
        <end position="278"/>
    </location>
</feature>
<dbReference type="InterPro" id="IPR000515">
    <property type="entry name" value="MetI-like"/>
</dbReference>
<dbReference type="PANTHER" id="PTHR43386:SF1">
    <property type="entry name" value="D,D-DIPEPTIDE TRANSPORT SYSTEM PERMEASE PROTEIN DDPC-RELATED"/>
    <property type="match status" value="1"/>
</dbReference>
<feature type="transmembrane region" description="Helical" evidence="7">
    <location>
        <begin position="93"/>
        <end position="121"/>
    </location>
</feature>
<comment type="caution">
    <text evidence="9">The sequence shown here is derived from an EMBL/GenBank/DDBJ whole genome shotgun (WGS) entry which is preliminary data.</text>
</comment>
<dbReference type="SUPFAM" id="SSF161098">
    <property type="entry name" value="MetI-like"/>
    <property type="match status" value="1"/>
</dbReference>
<evidence type="ECO:0000256" key="7">
    <source>
        <dbReference type="RuleBase" id="RU363032"/>
    </source>
</evidence>
<proteinExistence type="inferred from homology"/>
<dbReference type="Pfam" id="PF00528">
    <property type="entry name" value="BPD_transp_1"/>
    <property type="match status" value="1"/>
</dbReference>
<keyword evidence="10" id="KW-1185">Reference proteome</keyword>
<keyword evidence="3" id="KW-1003">Cell membrane</keyword>
<name>A0ABT9IPY6_9MICC</name>
<evidence type="ECO:0000259" key="8">
    <source>
        <dbReference type="PROSITE" id="PS50928"/>
    </source>
</evidence>
<protein>
    <submittedName>
        <fullName evidence="9">ABC transporter permease</fullName>
    </submittedName>
</protein>
<evidence type="ECO:0000313" key="10">
    <source>
        <dbReference type="Proteomes" id="UP001232725"/>
    </source>
</evidence>
<evidence type="ECO:0000256" key="4">
    <source>
        <dbReference type="ARBA" id="ARBA00022692"/>
    </source>
</evidence>
<evidence type="ECO:0000256" key="2">
    <source>
        <dbReference type="ARBA" id="ARBA00022448"/>
    </source>
</evidence>
<evidence type="ECO:0000256" key="5">
    <source>
        <dbReference type="ARBA" id="ARBA00022989"/>
    </source>
</evidence>
<evidence type="ECO:0000256" key="6">
    <source>
        <dbReference type="ARBA" id="ARBA00023136"/>
    </source>
</evidence>
<dbReference type="Proteomes" id="UP001232725">
    <property type="component" value="Unassembled WGS sequence"/>
</dbReference>
<feature type="transmembrane region" description="Helical" evidence="7">
    <location>
        <begin position="214"/>
        <end position="235"/>
    </location>
</feature>
<dbReference type="PROSITE" id="PS50928">
    <property type="entry name" value="ABC_TM1"/>
    <property type="match status" value="1"/>
</dbReference>
<feature type="transmembrane region" description="Helical" evidence="7">
    <location>
        <begin position="173"/>
        <end position="193"/>
    </location>
</feature>